<dbReference type="EMBL" id="CAJNOT010000084">
    <property type="protein sequence ID" value="CAF0828713.1"/>
    <property type="molecule type" value="Genomic_DNA"/>
</dbReference>
<organism evidence="1 2">
    <name type="scientific">Rotaria sordida</name>
    <dbReference type="NCBI Taxonomy" id="392033"/>
    <lineage>
        <taxon>Eukaryota</taxon>
        <taxon>Metazoa</taxon>
        <taxon>Spiralia</taxon>
        <taxon>Gnathifera</taxon>
        <taxon>Rotifera</taxon>
        <taxon>Eurotatoria</taxon>
        <taxon>Bdelloidea</taxon>
        <taxon>Philodinida</taxon>
        <taxon>Philodinidae</taxon>
        <taxon>Rotaria</taxon>
    </lineage>
</organism>
<dbReference type="AlphaFoldDB" id="A0A813UUZ8"/>
<name>A0A813UUZ8_9BILA</name>
<sequence>MINIDQPSRTKLVGYPGRMMLRDIKRRTLIRKYWPERFRHQLLRKNMVLPDSFKESFVFDEINPVQAMKKQFISIIIQVFCSIRRQDL</sequence>
<dbReference type="Proteomes" id="UP000663864">
    <property type="component" value="Unassembled WGS sequence"/>
</dbReference>
<gene>
    <name evidence="1" type="ORF">ZHD862_LOCUS3766</name>
</gene>
<protein>
    <submittedName>
        <fullName evidence="1">Uncharacterized protein</fullName>
    </submittedName>
</protein>
<evidence type="ECO:0000313" key="1">
    <source>
        <dbReference type="EMBL" id="CAF0828713.1"/>
    </source>
</evidence>
<accession>A0A813UUZ8</accession>
<reference evidence="1" key="1">
    <citation type="submission" date="2021-02" db="EMBL/GenBank/DDBJ databases">
        <authorList>
            <person name="Nowell W R."/>
        </authorList>
    </citation>
    <scope>NUCLEOTIDE SEQUENCE</scope>
</reference>
<evidence type="ECO:0000313" key="2">
    <source>
        <dbReference type="Proteomes" id="UP000663864"/>
    </source>
</evidence>
<proteinExistence type="predicted"/>
<comment type="caution">
    <text evidence="1">The sequence shown here is derived from an EMBL/GenBank/DDBJ whole genome shotgun (WGS) entry which is preliminary data.</text>
</comment>